<keyword evidence="1" id="KW-0812">Transmembrane</keyword>
<dbReference type="AlphaFoldDB" id="A0A8J4SY12"/>
<proteinExistence type="predicted"/>
<evidence type="ECO:0000313" key="3">
    <source>
        <dbReference type="Proteomes" id="UP000748531"/>
    </source>
</evidence>
<keyword evidence="1" id="KW-1133">Transmembrane helix</keyword>
<organism evidence="2 3">
    <name type="scientific">Paragonimus heterotremus</name>
    <dbReference type="NCBI Taxonomy" id="100268"/>
    <lineage>
        <taxon>Eukaryota</taxon>
        <taxon>Metazoa</taxon>
        <taxon>Spiralia</taxon>
        <taxon>Lophotrochozoa</taxon>
        <taxon>Platyhelminthes</taxon>
        <taxon>Trematoda</taxon>
        <taxon>Digenea</taxon>
        <taxon>Plagiorchiida</taxon>
        <taxon>Troglotremata</taxon>
        <taxon>Troglotrematidae</taxon>
        <taxon>Paragonimus</taxon>
    </lineage>
</organism>
<sequence>MPKSRSESGKTRRKCPKRCTLAIYHTGAVILFVGIVVAIIGIATSRLFHVYVYDHRKPARFLNLHIPVGLFSLSGEVTWLSLEQEPLPHALELDGKCILMHTPTMIIHLPVCCKITELLRFSKQKFLGKAVRII</sequence>
<evidence type="ECO:0000313" key="2">
    <source>
        <dbReference type="EMBL" id="KAF5394108.1"/>
    </source>
</evidence>
<dbReference type="Proteomes" id="UP000748531">
    <property type="component" value="Unassembled WGS sequence"/>
</dbReference>
<dbReference type="EMBL" id="LUCH01021049">
    <property type="protein sequence ID" value="KAF5394108.1"/>
    <property type="molecule type" value="Genomic_DNA"/>
</dbReference>
<evidence type="ECO:0000256" key="1">
    <source>
        <dbReference type="SAM" id="Phobius"/>
    </source>
</evidence>
<dbReference type="OrthoDB" id="6256092at2759"/>
<name>A0A8J4SY12_9TREM</name>
<protein>
    <submittedName>
        <fullName evidence="2">Uncharacterized protein</fullName>
    </submittedName>
</protein>
<accession>A0A8J4SY12</accession>
<reference evidence="2" key="1">
    <citation type="submission" date="2019-05" db="EMBL/GenBank/DDBJ databases">
        <title>Annotation for the trematode Paragonimus heterotremus.</title>
        <authorList>
            <person name="Choi Y.-J."/>
        </authorList>
    </citation>
    <scope>NUCLEOTIDE SEQUENCE</scope>
    <source>
        <strain evidence="2">LC</strain>
    </source>
</reference>
<keyword evidence="1" id="KW-0472">Membrane</keyword>
<gene>
    <name evidence="2" type="ORF">PHET_12223</name>
</gene>
<keyword evidence="3" id="KW-1185">Reference proteome</keyword>
<comment type="caution">
    <text evidence="2">The sequence shown here is derived from an EMBL/GenBank/DDBJ whole genome shotgun (WGS) entry which is preliminary data.</text>
</comment>
<feature type="transmembrane region" description="Helical" evidence="1">
    <location>
        <begin position="21"/>
        <end position="44"/>
    </location>
</feature>